<sequence>MMHGHIKSSVWLCVLYLTGNTGLGTVGPFVRWEQRSLMYSAQPVSSWNVWFCLLLLLLVVLCCVIFWILRRSECSSRRTLTVVVLNDSDAVYVTEASRCSHAGDHPHPQNLKLARAYPAMRVGVLGPSAPPSYEEIFKANTC</sequence>
<keyword evidence="1" id="KW-1133">Transmembrane helix</keyword>
<evidence type="ECO:0000256" key="1">
    <source>
        <dbReference type="SAM" id="Phobius"/>
    </source>
</evidence>
<protein>
    <submittedName>
        <fullName evidence="3">Transmembrane protein 207-like</fullName>
    </submittedName>
</protein>
<dbReference type="AlphaFoldDB" id="A0A6P8S8W9"/>
<dbReference type="InParanoid" id="A0A6P8S8W9"/>
<keyword evidence="2" id="KW-1185">Reference proteome</keyword>
<feature type="transmembrane region" description="Helical" evidence="1">
    <location>
        <begin position="48"/>
        <end position="69"/>
    </location>
</feature>
<proteinExistence type="predicted"/>
<keyword evidence="1" id="KW-0812">Transmembrane</keyword>
<dbReference type="PANTHER" id="PTHR36467">
    <property type="entry name" value="TRANSMEMBRANE PROTEIN 207"/>
    <property type="match status" value="1"/>
</dbReference>
<accession>A0A6P8S8W9</accession>
<dbReference type="KEGG" id="gsh:117366944"/>
<evidence type="ECO:0000313" key="2">
    <source>
        <dbReference type="Proteomes" id="UP000515159"/>
    </source>
</evidence>
<dbReference type="PANTHER" id="PTHR36467:SF1">
    <property type="entry name" value="TRANSMEMBRANE PROTEIN 207"/>
    <property type="match status" value="1"/>
</dbReference>
<dbReference type="Proteomes" id="UP000515159">
    <property type="component" value="Chromosome 9"/>
</dbReference>
<keyword evidence="1" id="KW-0472">Membrane</keyword>
<dbReference type="InterPro" id="IPR039490">
    <property type="entry name" value="TMEM207"/>
</dbReference>
<gene>
    <name evidence="3" type="primary">LOC117366944</name>
</gene>
<dbReference type="GeneID" id="117366944"/>
<organism evidence="2 3">
    <name type="scientific">Geotrypetes seraphini</name>
    <name type="common">Gaboon caecilian</name>
    <name type="synonym">Caecilia seraphini</name>
    <dbReference type="NCBI Taxonomy" id="260995"/>
    <lineage>
        <taxon>Eukaryota</taxon>
        <taxon>Metazoa</taxon>
        <taxon>Chordata</taxon>
        <taxon>Craniata</taxon>
        <taxon>Vertebrata</taxon>
        <taxon>Euteleostomi</taxon>
        <taxon>Amphibia</taxon>
        <taxon>Gymnophiona</taxon>
        <taxon>Geotrypetes</taxon>
    </lineage>
</organism>
<evidence type="ECO:0000313" key="3">
    <source>
        <dbReference type="RefSeq" id="XP_033814910.1"/>
    </source>
</evidence>
<reference evidence="3" key="1">
    <citation type="submission" date="2025-08" db="UniProtKB">
        <authorList>
            <consortium name="RefSeq"/>
        </authorList>
    </citation>
    <scope>IDENTIFICATION</scope>
</reference>
<dbReference type="OrthoDB" id="9907850at2759"/>
<dbReference type="RefSeq" id="XP_033814910.1">
    <property type="nucleotide sequence ID" value="XM_033959019.1"/>
</dbReference>
<name>A0A6P8S8W9_GEOSA</name>